<dbReference type="OrthoDB" id="338650at2759"/>
<dbReference type="SMART" id="SM00582">
    <property type="entry name" value="RPR"/>
    <property type="match status" value="1"/>
</dbReference>
<dbReference type="InterPro" id="IPR008942">
    <property type="entry name" value="ENTH_VHS"/>
</dbReference>
<dbReference type="Gene3D" id="1.25.40.90">
    <property type="match status" value="1"/>
</dbReference>
<dbReference type="AlphaFoldDB" id="L1LC58"/>
<comment type="caution">
    <text evidence="3">The sequence shown here is derived from an EMBL/GenBank/DDBJ whole genome shotgun (WGS) entry which is preliminary data.</text>
</comment>
<protein>
    <recommendedName>
        <fullName evidence="2">CID domain-containing protein</fullName>
    </recommendedName>
</protein>
<evidence type="ECO:0000313" key="3">
    <source>
        <dbReference type="EMBL" id="EKX72859.1"/>
    </source>
</evidence>
<dbReference type="VEuPathDB" id="PiroplasmaDB:BEWA_014180"/>
<feature type="region of interest" description="Disordered" evidence="1">
    <location>
        <begin position="1"/>
        <end position="50"/>
    </location>
</feature>
<evidence type="ECO:0000259" key="2">
    <source>
        <dbReference type="PROSITE" id="PS51391"/>
    </source>
</evidence>
<reference evidence="3 4" key="1">
    <citation type="journal article" date="2012" name="BMC Genomics">
        <title>Comparative genomic analysis and phylogenetic position of Theileria equi.</title>
        <authorList>
            <person name="Kappmeyer L.S."/>
            <person name="Thiagarajan M."/>
            <person name="Herndon D.R."/>
            <person name="Ramsay J.D."/>
            <person name="Caler E."/>
            <person name="Djikeng A."/>
            <person name="Gillespie J.J."/>
            <person name="Lau A.O."/>
            <person name="Roalson E.H."/>
            <person name="Silva J.C."/>
            <person name="Silva M.G."/>
            <person name="Suarez C.E."/>
            <person name="Ueti M.W."/>
            <person name="Nene V.M."/>
            <person name="Mealey R.H."/>
            <person name="Knowles D.P."/>
            <person name="Brayton K.A."/>
        </authorList>
    </citation>
    <scope>NUCLEOTIDE SEQUENCE [LARGE SCALE GENOMIC DNA]</scope>
    <source>
        <strain evidence="3 4">WA</strain>
    </source>
</reference>
<dbReference type="KEGG" id="beq:BEWA_014180"/>
<feature type="domain" description="CID" evidence="2">
    <location>
        <begin position="117"/>
        <end position="257"/>
    </location>
</feature>
<proteinExistence type="predicted"/>
<gene>
    <name evidence="3" type="ORF">BEWA_014180</name>
</gene>
<dbReference type="STRING" id="1537102.L1LC58"/>
<dbReference type="EMBL" id="ACOU01000004">
    <property type="protein sequence ID" value="EKX72859.1"/>
    <property type="molecule type" value="Genomic_DNA"/>
</dbReference>
<dbReference type="Pfam" id="PF04818">
    <property type="entry name" value="CID"/>
    <property type="match status" value="1"/>
</dbReference>
<dbReference type="eggNOG" id="ENOG502QWXC">
    <property type="taxonomic scope" value="Eukaryota"/>
</dbReference>
<dbReference type="InterPro" id="IPR006569">
    <property type="entry name" value="CID_dom"/>
</dbReference>
<dbReference type="GeneID" id="15804494"/>
<evidence type="ECO:0000313" key="4">
    <source>
        <dbReference type="Proteomes" id="UP000031512"/>
    </source>
</evidence>
<dbReference type="Proteomes" id="UP000031512">
    <property type="component" value="Unassembled WGS sequence"/>
</dbReference>
<dbReference type="PROSITE" id="PS51391">
    <property type="entry name" value="CID"/>
    <property type="match status" value="1"/>
</dbReference>
<accession>L1LC58</accession>
<name>L1LC58_THEEQ</name>
<organism evidence="3 4">
    <name type="scientific">Theileria equi strain WA</name>
    <dbReference type="NCBI Taxonomy" id="1537102"/>
    <lineage>
        <taxon>Eukaryota</taxon>
        <taxon>Sar</taxon>
        <taxon>Alveolata</taxon>
        <taxon>Apicomplexa</taxon>
        <taxon>Aconoidasida</taxon>
        <taxon>Piroplasmida</taxon>
        <taxon>Theileriidae</taxon>
        <taxon>Theileria</taxon>
    </lineage>
</organism>
<keyword evidence="4" id="KW-1185">Reference proteome</keyword>
<sequence>MNNNQEPSYVFSAFEKISDDESDDHDNNNDEIEGNNSGIGNSIEELSDEEPQDDVIRNFNILKNIKFNTGDSSKRDSGNGDIAHGSKYLIEYLKYHPDKRAGLDSIKDEYTRKKRYEEIFPEMELTKRLRMLDTTQIAIESFANLVMKYSYPPGPLLQLMYDVFITLPVPSFDTRLGIFYVYNHLIQLFTNVSMWSHPISFTDAGLNRFCIPAIVYTNSIQCGNIHRICNCINIWKQRSIYPVDVCEKLENMAASSSVVTERHSNFTIGEELGDLKVLYNILNMPLVDKAYNEAIANCDVEGIITPGEDTKHLDVALESNKDFLFNQASRLSGQELIILHSASLDLAALIEENDYNFTLLQKEIDKLAALLDGK</sequence>
<feature type="compositionally biased region" description="Acidic residues" evidence="1">
    <location>
        <begin position="18"/>
        <end position="33"/>
    </location>
</feature>
<evidence type="ECO:0000256" key="1">
    <source>
        <dbReference type="SAM" id="MobiDB-lite"/>
    </source>
</evidence>
<dbReference type="RefSeq" id="XP_004832311.1">
    <property type="nucleotide sequence ID" value="XM_004832254.1"/>
</dbReference>
<feature type="compositionally biased region" description="Low complexity" evidence="1">
    <location>
        <begin position="34"/>
        <end position="44"/>
    </location>
</feature>